<sequence length="461" mass="49874">MNPEDHEPSDEFRDMLRDILSGNSSVDPSQLAGAAGLPDDPASVAALVNQLQNALRSSDDGISWGLALKQGEDRASATQLSVTDEQRTQLEQAFHIAALWLDEVITVSELTVEPRLMSRKEWVTATMSVWTQLAEPVATSISDSLTRVITEQAPEEFHDMVANASQVMRSIGGTLFAMQLGQVVGQLASEVVSGGDVGIPLLGEQQAALLPQNVGEFGEGLDIPADQVQIYLAVRELAHARLFRHSRWLRLHLITSITEFARGISIDTERLEELAEGFDPSNPEELRQAMVDGTLIPPKSEAQLAALARLETMLALIEGWVDVVTAQATNRLPKTVAIAEMVRRRRASGGPAESAFATLVGLELRPRRLRDAATMWQAVTDAVGAAARDALWAHPDILPTAEDLDDPQTLVARLTSAAESGEAVLDDFDQALEELLREDGPERPVDPDDPSGPSNSSDPVD</sequence>
<dbReference type="Pfam" id="PF10103">
    <property type="entry name" value="Zincin_2"/>
    <property type="match status" value="1"/>
</dbReference>
<evidence type="ECO:0000313" key="3">
    <source>
        <dbReference type="Proteomes" id="UP001596306"/>
    </source>
</evidence>
<organism evidence="2 3">
    <name type="scientific">Luethyella okanaganae</name>
    <dbReference type="NCBI Taxonomy" id="69372"/>
    <lineage>
        <taxon>Bacteria</taxon>
        <taxon>Bacillati</taxon>
        <taxon>Actinomycetota</taxon>
        <taxon>Actinomycetes</taxon>
        <taxon>Micrococcales</taxon>
        <taxon>Microbacteriaceae</taxon>
        <taxon>Luethyella</taxon>
    </lineage>
</organism>
<protein>
    <submittedName>
        <fullName evidence="2">Zinc-dependent metalloprotease</fullName>
    </submittedName>
</protein>
<dbReference type="InterPro" id="IPR042271">
    <property type="entry name" value="Zinicin_2_N"/>
</dbReference>
<dbReference type="Proteomes" id="UP001596306">
    <property type="component" value="Unassembled WGS sequence"/>
</dbReference>
<dbReference type="EMBL" id="JBHSTP010000001">
    <property type="protein sequence ID" value="MFC6355052.1"/>
    <property type="molecule type" value="Genomic_DNA"/>
</dbReference>
<dbReference type="GO" id="GO:0008237">
    <property type="term" value="F:metallopeptidase activity"/>
    <property type="evidence" value="ECO:0007669"/>
    <property type="project" value="UniProtKB-KW"/>
</dbReference>
<feature type="compositionally biased region" description="Basic and acidic residues" evidence="1">
    <location>
        <begin position="1"/>
        <end position="17"/>
    </location>
</feature>
<proteinExistence type="predicted"/>
<dbReference type="PANTHER" id="PTHR39420:SF2">
    <property type="entry name" value="HYDROLASE"/>
    <property type="match status" value="1"/>
</dbReference>
<keyword evidence="2" id="KW-0482">Metalloprotease</keyword>
<feature type="compositionally biased region" description="Low complexity" evidence="1">
    <location>
        <begin position="451"/>
        <end position="461"/>
    </location>
</feature>
<evidence type="ECO:0000313" key="2">
    <source>
        <dbReference type="EMBL" id="MFC6355052.1"/>
    </source>
</evidence>
<dbReference type="InterPro" id="IPR018766">
    <property type="entry name" value="Zinicin_2"/>
</dbReference>
<reference evidence="3" key="1">
    <citation type="journal article" date="2019" name="Int. J. Syst. Evol. Microbiol.">
        <title>The Global Catalogue of Microorganisms (GCM) 10K type strain sequencing project: providing services to taxonomists for standard genome sequencing and annotation.</title>
        <authorList>
            <consortium name="The Broad Institute Genomics Platform"/>
            <consortium name="The Broad Institute Genome Sequencing Center for Infectious Disease"/>
            <person name="Wu L."/>
            <person name="Ma J."/>
        </authorList>
    </citation>
    <scope>NUCLEOTIDE SEQUENCE [LARGE SCALE GENOMIC DNA]</scope>
    <source>
        <strain evidence="3">CCUG 43304</strain>
    </source>
</reference>
<name>A0ABW1VCT8_9MICO</name>
<dbReference type="Gene3D" id="1.20.150.30">
    <property type="entry name" value="Zincin-like metallopeptidase, N-terminal domain"/>
    <property type="match status" value="1"/>
</dbReference>
<feature type="region of interest" description="Disordered" evidence="1">
    <location>
        <begin position="1"/>
        <end position="37"/>
    </location>
</feature>
<feature type="compositionally biased region" description="Basic and acidic residues" evidence="1">
    <location>
        <begin position="436"/>
        <end position="446"/>
    </location>
</feature>
<dbReference type="SUPFAM" id="SSF55486">
    <property type="entry name" value="Metalloproteases ('zincins'), catalytic domain"/>
    <property type="match status" value="1"/>
</dbReference>
<keyword evidence="2" id="KW-0645">Protease</keyword>
<dbReference type="PANTHER" id="PTHR39420">
    <property type="match status" value="1"/>
</dbReference>
<feature type="region of interest" description="Disordered" evidence="1">
    <location>
        <begin position="436"/>
        <end position="461"/>
    </location>
</feature>
<evidence type="ECO:0000256" key="1">
    <source>
        <dbReference type="SAM" id="MobiDB-lite"/>
    </source>
</evidence>
<dbReference type="NCBIfam" id="TIGR03624">
    <property type="entry name" value="putative hydrolase"/>
    <property type="match status" value="1"/>
</dbReference>
<comment type="caution">
    <text evidence="2">The sequence shown here is derived from an EMBL/GenBank/DDBJ whole genome shotgun (WGS) entry which is preliminary data.</text>
</comment>
<dbReference type="RefSeq" id="WP_386729612.1">
    <property type="nucleotide sequence ID" value="NZ_JBHSTP010000001.1"/>
</dbReference>
<keyword evidence="3" id="KW-1185">Reference proteome</keyword>
<keyword evidence="2" id="KW-0378">Hydrolase</keyword>
<accession>A0ABW1VCT8</accession>
<gene>
    <name evidence="2" type="ORF">ACFQB0_02840</name>
</gene>